<name>A0A1G2HYH3_9BACT</name>
<dbReference type="InterPro" id="IPR016181">
    <property type="entry name" value="Acyl_CoA_acyltransferase"/>
</dbReference>
<sequence>MREFIVRPIVEEDALQVSDIGGKNFSSMKDEVKASHWVLCKILSYPVANYFVAACGDEVGGYILWTEHGGFRQEAVVELEQIAVNPNLQGNGIGLQLILQSFWLLKEYFESRGSVIKVVMVTTNAKNEAQKLYIKAFEQLGFFVSQKLVVLDMYRDDELMLVFKKPVVRPG</sequence>
<organism evidence="2 3">
    <name type="scientific">Candidatus Staskawiczbacteria bacterium RIFCSPHIGHO2_02_FULL_34_9</name>
    <dbReference type="NCBI Taxonomy" id="1802206"/>
    <lineage>
        <taxon>Bacteria</taxon>
        <taxon>Candidatus Staskawicziibacteriota</taxon>
    </lineage>
</organism>
<dbReference type="Gene3D" id="3.40.630.30">
    <property type="match status" value="1"/>
</dbReference>
<dbReference type="EMBL" id="MHOS01000037">
    <property type="protein sequence ID" value="OGZ67459.1"/>
    <property type="molecule type" value="Genomic_DNA"/>
</dbReference>
<dbReference type="PROSITE" id="PS51186">
    <property type="entry name" value="GNAT"/>
    <property type="match status" value="1"/>
</dbReference>
<protein>
    <recommendedName>
        <fullName evidence="1">N-acetyltransferase domain-containing protein</fullName>
    </recommendedName>
</protein>
<dbReference type="Proteomes" id="UP000176421">
    <property type="component" value="Unassembled WGS sequence"/>
</dbReference>
<dbReference type="SUPFAM" id="SSF55729">
    <property type="entry name" value="Acyl-CoA N-acyltransferases (Nat)"/>
    <property type="match status" value="1"/>
</dbReference>
<reference evidence="2 3" key="1">
    <citation type="journal article" date="2016" name="Nat. Commun.">
        <title>Thousands of microbial genomes shed light on interconnected biogeochemical processes in an aquifer system.</title>
        <authorList>
            <person name="Anantharaman K."/>
            <person name="Brown C.T."/>
            <person name="Hug L.A."/>
            <person name="Sharon I."/>
            <person name="Castelle C.J."/>
            <person name="Probst A.J."/>
            <person name="Thomas B.C."/>
            <person name="Singh A."/>
            <person name="Wilkins M.J."/>
            <person name="Karaoz U."/>
            <person name="Brodie E.L."/>
            <person name="Williams K.H."/>
            <person name="Hubbard S.S."/>
            <person name="Banfield J.F."/>
        </authorList>
    </citation>
    <scope>NUCLEOTIDE SEQUENCE [LARGE SCALE GENOMIC DNA]</scope>
</reference>
<feature type="domain" description="N-acetyltransferase" evidence="1">
    <location>
        <begin position="4"/>
        <end position="168"/>
    </location>
</feature>
<proteinExistence type="predicted"/>
<dbReference type="AlphaFoldDB" id="A0A1G2HYH3"/>
<dbReference type="Pfam" id="PF00583">
    <property type="entry name" value="Acetyltransf_1"/>
    <property type="match status" value="1"/>
</dbReference>
<accession>A0A1G2HYH3</accession>
<evidence type="ECO:0000313" key="2">
    <source>
        <dbReference type="EMBL" id="OGZ67459.1"/>
    </source>
</evidence>
<dbReference type="GO" id="GO:0016747">
    <property type="term" value="F:acyltransferase activity, transferring groups other than amino-acyl groups"/>
    <property type="evidence" value="ECO:0007669"/>
    <property type="project" value="InterPro"/>
</dbReference>
<gene>
    <name evidence="2" type="ORF">A3D35_00525</name>
</gene>
<dbReference type="CDD" id="cd04301">
    <property type="entry name" value="NAT_SF"/>
    <property type="match status" value="1"/>
</dbReference>
<dbReference type="InterPro" id="IPR000182">
    <property type="entry name" value="GNAT_dom"/>
</dbReference>
<evidence type="ECO:0000313" key="3">
    <source>
        <dbReference type="Proteomes" id="UP000176421"/>
    </source>
</evidence>
<evidence type="ECO:0000259" key="1">
    <source>
        <dbReference type="PROSITE" id="PS51186"/>
    </source>
</evidence>
<comment type="caution">
    <text evidence="2">The sequence shown here is derived from an EMBL/GenBank/DDBJ whole genome shotgun (WGS) entry which is preliminary data.</text>
</comment>
<dbReference type="STRING" id="1802206.A3D35_00525"/>